<dbReference type="SUPFAM" id="SSF64484">
    <property type="entry name" value="beta and beta-prime subunits of DNA dependent RNA-polymerase"/>
    <property type="match status" value="1"/>
</dbReference>
<evidence type="ECO:0000256" key="2">
    <source>
        <dbReference type="ARBA" id="ARBA00022478"/>
    </source>
</evidence>
<evidence type="ECO:0000256" key="1">
    <source>
        <dbReference type="ARBA" id="ARBA00012418"/>
    </source>
</evidence>
<proteinExistence type="predicted"/>
<comment type="catalytic activity">
    <reaction evidence="8">
        <text>RNA(n) + a ribonucleoside 5'-triphosphate = RNA(n+1) + diphosphate</text>
        <dbReference type="Rhea" id="RHEA:21248"/>
        <dbReference type="Rhea" id="RHEA-COMP:14527"/>
        <dbReference type="Rhea" id="RHEA-COMP:17342"/>
        <dbReference type="ChEBI" id="CHEBI:33019"/>
        <dbReference type="ChEBI" id="CHEBI:61557"/>
        <dbReference type="ChEBI" id="CHEBI:140395"/>
        <dbReference type="EC" id="2.7.7.6"/>
    </reaction>
</comment>
<evidence type="ECO:0000313" key="11">
    <source>
        <dbReference type="Proteomes" id="UP000734854"/>
    </source>
</evidence>
<sequence length="234" mass="26504">MARREEKRRCTEEPCIEDVRCPRRIKRIRFSAFSGEGIRNSAGLRTVQNGLLNLRMVQNNLCTQKNPETLVASTQASFLITQKDTFYDRAAFSLMCCYMGDAMDHVDLPPVELWTGKQLFSVLVRPNAHTEAFVNLIVKEKIYTKYETMCPSDGYVYFRNSELISGQVGKATLGNDNKDGLFSVLLRDYNSHAAASCKNRLAKLSARWLWNHGFSVGIDDVHQPPAEQPSVCPF</sequence>
<dbReference type="AlphaFoldDB" id="A0A8J5KKS3"/>
<dbReference type="GO" id="GO:0006351">
    <property type="term" value="P:DNA-templated transcription"/>
    <property type="evidence" value="ECO:0007669"/>
    <property type="project" value="InterPro"/>
</dbReference>
<dbReference type="GO" id="GO:0003677">
    <property type="term" value="F:DNA binding"/>
    <property type="evidence" value="ECO:0007669"/>
    <property type="project" value="InterPro"/>
</dbReference>
<dbReference type="GO" id="GO:0000428">
    <property type="term" value="C:DNA-directed RNA polymerase complex"/>
    <property type="evidence" value="ECO:0007669"/>
    <property type="project" value="UniProtKB-KW"/>
</dbReference>
<keyword evidence="5" id="KW-0479">Metal-binding</keyword>
<dbReference type="Pfam" id="PF04983">
    <property type="entry name" value="RNA_pol_Rpb1_3"/>
    <property type="match status" value="1"/>
</dbReference>
<keyword evidence="4" id="KW-0548">Nucleotidyltransferase</keyword>
<keyword evidence="2" id="KW-0240">DNA-directed RNA polymerase</keyword>
<evidence type="ECO:0000256" key="7">
    <source>
        <dbReference type="ARBA" id="ARBA00023163"/>
    </source>
</evidence>
<evidence type="ECO:0000256" key="4">
    <source>
        <dbReference type="ARBA" id="ARBA00022695"/>
    </source>
</evidence>
<evidence type="ECO:0000256" key="5">
    <source>
        <dbReference type="ARBA" id="ARBA00022723"/>
    </source>
</evidence>
<dbReference type="GO" id="GO:0046872">
    <property type="term" value="F:metal ion binding"/>
    <property type="evidence" value="ECO:0007669"/>
    <property type="project" value="UniProtKB-KW"/>
</dbReference>
<dbReference type="EMBL" id="JACMSC010000015">
    <property type="protein sequence ID" value="KAG6487428.1"/>
    <property type="molecule type" value="Genomic_DNA"/>
</dbReference>
<evidence type="ECO:0000259" key="9">
    <source>
        <dbReference type="Pfam" id="PF04983"/>
    </source>
</evidence>
<dbReference type="GO" id="GO:0003899">
    <property type="term" value="F:DNA-directed RNA polymerase activity"/>
    <property type="evidence" value="ECO:0007669"/>
    <property type="project" value="UniProtKB-EC"/>
</dbReference>
<dbReference type="InterPro" id="IPR015700">
    <property type="entry name" value="RPC1"/>
</dbReference>
<name>A0A8J5KKS3_ZINOF</name>
<dbReference type="EC" id="2.7.7.6" evidence="1"/>
<protein>
    <recommendedName>
        <fullName evidence="1">DNA-directed RNA polymerase</fullName>
        <ecNumber evidence="1">2.7.7.6</ecNumber>
    </recommendedName>
</protein>
<keyword evidence="11" id="KW-1185">Reference proteome</keyword>
<dbReference type="Gene3D" id="1.10.274.100">
    <property type="entry name" value="RNA polymerase Rpb1, domain 3"/>
    <property type="match status" value="1"/>
</dbReference>
<dbReference type="PANTHER" id="PTHR48446">
    <property type="entry name" value="DNA-DIRECTED RNA POLYMERASE SUBUNIT BETA' N-TERMINAL SECTION"/>
    <property type="match status" value="1"/>
</dbReference>
<organism evidence="10 11">
    <name type="scientific">Zingiber officinale</name>
    <name type="common">Ginger</name>
    <name type="synonym">Amomum zingiber</name>
    <dbReference type="NCBI Taxonomy" id="94328"/>
    <lineage>
        <taxon>Eukaryota</taxon>
        <taxon>Viridiplantae</taxon>
        <taxon>Streptophyta</taxon>
        <taxon>Embryophyta</taxon>
        <taxon>Tracheophyta</taxon>
        <taxon>Spermatophyta</taxon>
        <taxon>Magnoliopsida</taxon>
        <taxon>Liliopsida</taxon>
        <taxon>Zingiberales</taxon>
        <taxon>Zingiberaceae</taxon>
        <taxon>Zingiber</taxon>
    </lineage>
</organism>
<keyword evidence="7" id="KW-0804">Transcription</keyword>
<dbReference type="InterPro" id="IPR007066">
    <property type="entry name" value="RNA_pol_Rpb1_3"/>
</dbReference>
<evidence type="ECO:0000313" key="10">
    <source>
        <dbReference type="EMBL" id="KAG6487428.1"/>
    </source>
</evidence>
<gene>
    <name evidence="10" type="ORF">ZIOFF_056014</name>
</gene>
<comment type="caution">
    <text evidence="10">The sequence shown here is derived from an EMBL/GenBank/DDBJ whole genome shotgun (WGS) entry which is preliminary data.</text>
</comment>
<keyword evidence="6" id="KW-0862">Zinc</keyword>
<evidence type="ECO:0000256" key="6">
    <source>
        <dbReference type="ARBA" id="ARBA00022833"/>
    </source>
</evidence>
<dbReference type="Proteomes" id="UP000734854">
    <property type="component" value="Unassembled WGS sequence"/>
</dbReference>
<accession>A0A8J5KKS3</accession>
<keyword evidence="3" id="KW-0808">Transferase</keyword>
<feature type="domain" description="RNA polymerase Rpb1" evidence="9">
    <location>
        <begin position="76"/>
        <end position="221"/>
    </location>
</feature>
<evidence type="ECO:0000256" key="3">
    <source>
        <dbReference type="ARBA" id="ARBA00022679"/>
    </source>
</evidence>
<dbReference type="InterPro" id="IPR042102">
    <property type="entry name" value="RNA_pol_Rpb1_3_sf"/>
</dbReference>
<dbReference type="PANTHER" id="PTHR48446:SF1">
    <property type="entry name" value="DNA-DIRECTED RNA POLYMERASE SUBUNIT BETA' N-TERMINAL SECTION"/>
    <property type="match status" value="1"/>
</dbReference>
<reference evidence="10 11" key="1">
    <citation type="submission" date="2020-08" db="EMBL/GenBank/DDBJ databases">
        <title>Plant Genome Project.</title>
        <authorList>
            <person name="Zhang R.-G."/>
        </authorList>
    </citation>
    <scope>NUCLEOTIDE SEQUENCE [LARGE SCALE GENOMIC DNA]</scope>
    <source>
        <tissue evidence="10">Rhizome</tissue>
    </source>
</reference>
<evidence type="ECO:0000256" key="8">
    <source>
        <dbReference type="ARBA" id="ARBA00048552"/>
    </source>
</evidence>